<dbReference type="RefSeq" id="WP_096184028.1">
    <property type="nucleotide sequence ID" value="NZ_BDUF01000109.1"/>
</dbReference>
<dbReference type="OrthoDB" id="9770068at2"/>
<dbReference type="AlphaFoldDB" id="A0A292YTT6"/>
<evidence type="ECO:0000256" key="1">
    <source>
        <dbReference type="SAM" id="MobiDB-lite"/>
    </source>
</evidence>
<dbReference type="EMBL" id="BDUF01000109">
    <property type="protein sequence ID" value="GAX91854.1"/>
    <property type="molecule type" value="Genomic_DNA"/>
</dbReference>
<evidence type="ECO:0000313" key="3">
    <source>
        <dbReference type="Proteomes" id="UP000217785"/>
    </source>
</evidence>
<protein>
    <submittedName>
        <fullName evidence="2">Stage V sporulation protein AD</fullName>
    </submittedName>
</protein>
<dbReference type="SUPFAM" id="SSF53901">
    <property type="entry name" value="Thiolase-like"/>
    <property type="match status" value="1"/>
</dbReference>
<reference evidence="3" key="1">
    <citation type="submission" date="2017-07" db="EMBL/GenBank/DDBJ databases">
        <title>Draft genome sequence of Effusibacillus lacus strain skLN1.</title>
        <authorList>
            <person name="Watanabe M."/>
            <person name="Kojima H."/>
            <person name="Fukui M."/>
        </authorList>
    </citation>
    <scope>NUCLEOTIDE SEQUENCE [LARGE SCALE GENOMIC DNA]</scope>
    <source>
        <strain evidence="3">skLN1</strain>
    </source>
</reference>
<dbReference type="GO" id="GO:0016746">
    <property type="term" value="F:acyltransferase activity"/>
    <property type="evidence" value="ECO:0007669"/>
    <property type="project" value="InterPro"/>
</dbReference>
<dbReference type="PIRSF" id="PIRSF011570">
    <property type="entry name" value="SpoVAD"/>
    <property type="match status" value="1"/>
</dbReference>
<dbReference type="NCBIfam" id="NF009069">
    <property type="entry name" value="PRK12404.1"/>
    <property type="match status" value="1"/>
</dbReference>
<keyword evidence="3" id="KW-1185">Reference proteome</keyword>
<evidence type="ECO:0000313" key="2">
    <source>
        <dbReference type="EMBL" id="GAX91854.1"/>
    </source>
</evidence>
<name>A0A292YTT6_9BACL</name>
<proteinExistence type="predicted"/>
<sequence>MAKVGKQTWSFKNSPRILGSSAVGGPKEGEGPLRDDFDVLHDDPYVGQKNWEKAEEQLLKESIQMAVKKAGLQSDQIDMVIAGDLINQISISNFSARSLGIPFYGIFGACSTSMQGLALAAQLVDSGYAYYAVAATSSHNATAERQFRYPTEYGGQKPPTAHCTVTGAGAALVGKGTEGPMITFATIGKVIDMGIKSPWEMGSAMAPAAADTILAHFRDTGRTPDDYDLIITGDLARVGNPIARDLLEKEGCSVSEKFTDCGILIYNPDQPDVFSGGSGCACCAAVTYGHLMKRIRKGDLKRVLVVATGALLSPLTVQQGETIPCIAHAVSIEAGGETS</sequence>
<feature type="compositionally biased region" description="Basic and acidic residues" evidence="1">
    <location>
        <begin position="27"/>
        <end position="36"/>
    </location>
</feature>
<organism evidence="2 3">
    <name type="scientific">Effusibacillus lacus</name>
    <dbReference type="NCBI Taxonomy" id="1348429"/>
    <lineage>
        <taxon>Bacteria</taxon>
        <taxon>Bacillati</taxon>
        <taxon>Bacillota</taxon>
        <taxon>Bacilli</taxon>
        <taxon>Bacillales</taxon>
        <taxon>Alicyclobacillaceae</taxon>
        <taxon>Effusibacillus</taxon>
    </lineage>
</organism>
<dbReference type="Proteomes" id="UP000217785">
    <property type="component" value="Unassembled WGS sequence"/>
</dbReference>
<feature type="region of interest" description="Disordered" evidence="1">
    <location>
        <begin position="1"/>
        <end position="36"/>
    </location>
</feature>
<dbReference type="InterPro" id="IPR038369">
    <property type="entry name" value="SpoVAD_sf"/>
</dbReference>
<gene>
    <name evidence="2" type="ORF">EFBL_3545</name>
</gene>
<dbReference type="NCBIfam" id="TIGR02845">
    <property type="entry name" value="spore_V_AD"/>
    <property type="match status" value="1"/>
</dbReference>
<dbReference type="InterPro" id="IPR010894">
    <property type="entry name" value="SpoVAD"/>
</dbReference>
<accession>A0A292YTT6</accession>
<dbReference type="Pfam" id="PF07451">
    <property type="entry name" value="SpoVAD"/>
    <property type="match status" value="1"/>
</dbReference>
<dbReference type="InterPro" id="IPR016039">
    <property type="entry name" value="Thiolase-like"/>
</dbReference>
<dbReference type="NCBIfam" id="NF006160">
    <property type="entry name" value="PRK08304.1"/>
    <property type="match status" value="1"/>
</dbReference>
<comment type="caution">
    <text evidence="2">The sequence shown here is derived from an EMBL/GenBank/DDBJ whole genome shotgun (WGS) entry which is preliminary data.</text>
</comment>
<dbReference type="Gene3D" id="3.40.47.40">
    <property type="entry name" value="Stage V sporulation protein AD"/>
    <property type="match status" value="1"/>
</dbReference>